<keyword evidence="1" id="KW-1133">Transmembrane helix</keyword>
<feature type="transmembrane region" description="Helical" evidence="1">
    <location>
        <begin position="49"/>
        <end position="70"/>
    </location>
</feature>
<keyword evidence="1" id="KW-0812">Transmembrane</keyword>
<dbReference type="Proteomes" id="UP001497457">
    <property type="component" value="Chromosome 34rd"/>
</dbReference>
<gene>
    <name evidence="2" type="ORF">URODEC1_LOCUS85820</name>
    <name evidence="3" type="ORF">URODEC1_LOCUS86639</name>
</gene>
<reference evidence="4" key="1">
    <citation type="submission" date="2024-06" db="EMBL/GenBank/DDBJ databases">
        <authorList>
            <person name="Ryan C."/>
        </authorList>
    </citation>
    <scope>NUCLEOTIDE SEQUENCE [LARGE SCALE GENOMIC DNA]</scope>
</reference>
<keyword evidence="1" id="KW-0472">Membrane</keyword>
<dbReference type="Proteomes" id="UP001497457">
    <property type="component" value="Chromosome 33rd"/>
</dbReference>
<reference evidence="3 4" key="2">
    <citation type="submission" date="2024-10" db="EMBL/GenBank/DDBJ databases">
        <authorList>
            <person name="Ryan C."/>
        </authorList>
    </citation>
    <scope>NUCLEOTIDE SEQUENCE [LARGE SCALE GENOMIC DNA]</scope>
</reference>
<sequence>MADQGERLPPDHLVRHAGVLDAARVLMLLGGAAAVSATVGSPGGGNVDAWQVFLVLVIWLLGVCLLSAAARFPQADALADAAVASASAVIRRLFTPWKLD</sequence>
<name>A0ABC9DL56_9POAL</name>
<dbReference type="AlphaFoldDB" id="A0ABC9DL56"/>
<dbReference type="EMBL" id="OZ075144">
    <property type="protein sequence ID" value="CAL5041403.1"/>
    <property type="molecule type" value="Genomic_DNA"/>
</dbReference>
<evidence type="ECO:0000256" key="1">
    <source>
        <dbReference type="SAM" id="Phobius"/>
    </source>
</evidence>
<accession>A0ABC9DL56</accession>
<dbReference type="EMBL" id="OZ075143">
    <property type="protein sequence ID" value="CAL5039952.1"/>
    <property type="molecule type" value="Genomic_DNA"/>
</dbReference>
<evidence type="ECO:0000313" key="2">
    <source>
        <dbReference type="EMBL" id="CAL5039952.1"/>
    </source>
</evidence>
<organism evidence="3 4">
    <name type="scientific">Urochloa decumbens</name>
    <dbReference type="NCBI Taxonomy" id="240449"/>
    <lineage>
        <taxon>Eukaryota</taxon>
        <taxon>Viridiplantae</taxon>
        <taxon>Streptophyta</taxon>
        <taxon>Embryophyta</taxon>
        <taxon>Tracheophyta</taxon>
        <taxon>Spermatophyta</taxon>
        <taxon>Magnoliopsida</taxon>
        <taxon>Liliopsida</taxon>
        <taxon>Poales</taxon>
        <taxon>Poaceae</taxon>
        <taxon>PACMAD clade</taxon>
        <taxon>Panicoideae</taxon>
        <taxon>Panicodae</taxon>
        <taxon>Paniceae</taxon>
        <taxon>Melinidinae</taxon>
        <taxon>Urochloa</taxon>
    </lineage>
</organism>
<evidence type="ECO:0000313" key="3">
    <source>
        <dbReference type="EMBL" id="CAL5041403.1"/>
    </source>
</evidence>
<keyword evidence="4" id="KW-1185">Reference proteome</keyword>
<evidence type="ECO:0000313" key="4">
    <source>
        <dbReference type="Proteomes" id="UP001497457"/>
    </source>
</evidence>
<proteinExistence type="predicted"/>
<protein>
    <submittedName>
        <fullName evidence="3">Uncharacterized protein</fullName>
    </submittedName>
</protein>